<accession>A0A4Z2IP02</accession>
<name>A0A4Z2IP02_9TELE</name>
<reference evidence="2 3" key="1">
    <citation type="submission" date="2019-03" db="EMBL/GenBank/DDBJ databases">
        <title>First draft genome of Liparis tanakae, snailfish: a comprehensive survey of snailfish specific genes.</title>
        <authorList>
            <person name="Kim W."/>
            <person name="Song I."/>
            <person name="Jeong J.-H."/>
            <person name="Kim D."/>
            <person name="Kim S."/>
            <person name="Ryu S."/>
            <person name="Song J.Y."/>
            <person name="Lee S.K."/>
        </authorList>
    </citation>
    <scope>NUCLEOTIDE SEQUENCE [LARGE SCALE GENOMIC DNA]</scope>
    <source>
        <tissue evidence="2">Muscle</tissue>
    </source>
</reference>
<feature type="region of interest" description="Disordered" evidence="1">
    <location>
        <begin position="1"/>
        <end position="31"/>
    </location>
</feature>
<dbReference type="Proteomes" id="UP000314294">
    <property type="component" value="Unassembled WGS sequence"/>
</dbReference>
<evidence type="ECO:0000256" key="1">
    <source>
        <dbReference type="SAM" id="MobiDB-lite"/>
    </source>
</evidence>
<dbReference type="EMBL" id="SRLO01000069">
    <property type="protein sequence ID" value="TNN78903.1"/>
    <property type="molecule type" value="Genomic_DNA"/>
</dbReference>
<evidence type="ECO:0000313" key="2">
    <source>
        <dbReference type="EMBL" id="TNN78903.1"/>
    </source>
</evidence>
<dbReference type="AlphaFoldDB" id="A0A4Z2IP02"/>
<sequence length="73" mass="8494">MTNKEHSSDGGGAHRFVERRNSSDTQGTPKCSMMNRNFMFPYISTLGPSRLDETYYYDFEFIAADLQYLNLNR</sequence>
<proteinExistence type="predicted"/>
<protein>
    <submittedName>
        <fullName evidence="2">Uncharacterized protein</fullName>
    </submittedName>
</protein>
<gene>
    <name evidence="2" type="ORF">EYF80_010829</name>
</gene>
<organism evidence="2 3">
    <name type="scientific">Liparis tanakae</name>
    <name type="common">Tanaka's snailfish</name>
    <dbReference type="NCBI Taxonomy" id="230148"/>
    <lineage>
        <taxon>Eukaryota</taxon>
        <taxon>Metazoa</taxon>
        <taxon>Chordata</taxon>
        <taxon>Craniata</taxon>
        <taxon>Vertebrata</taxon>
        <taxon>Euteleostomi</taxon>
        <taxon>Actinopterygii</taxon>
        <taxon>Neopterygii</taxon>
        <taxon>Teleostei</taxon>
        <taxon>Neoteleostei</taxon>
        <taxon>Acanthomorphata</taxon>
        <taxon>Eupercaria</taxon>
        <taxon>Perciformes</taxon>
        <taxon>Cottioidei</taxon>
        <taxon>Cottales</taxon>
        <taxon>Liparidae</taxon>
        <taxon>Liparis</taxon>
    </lineage>
</organism>
<comment type="caution">
    <text evidence="2">The sequence shown here is derived from an EMBL/GenBank/DDBJ whole genome shotgun (WGS) entry which is preliminary data.</text>
</comment>
<evidence type="ECO:0000313" key="3">
    <source>
        <dbReference type="Proteomes" id="UP000314294"/>
    </source>
</evidence>
<keyword evidence="3" id="KW-1185">Reference proteome</keyword>